<comment type="similarity">
    <text evidence="8">Belongs to the RNase Z family.</text>
</comment>
<comment type="catalytic activity">
    <reaction evidence="8">
        <text>Endonucleolytic cleavage of RNA, removing extra 3' nucleotides from tRNA precursor, generating 3' termini of tRNAs. A 3'-hydroxy group is left at the tRNA terminus and a 5'-phosphoryl group is left at the trailer molecule.</text>
        <dbReference type="EC" id="3.1.26.11"/>
    </reaction>
</comment>
<keyword evidence="10" id="KW-1185">Reference proteome</keyword>
<feature type="binding site" evidence="8">
    <location>
        <position position="66"/>
    </location>
    <ligand>
        <name>Zn(2+)</name>
        <dbReference type="ChEBI" id="CHEBI:29105"/>
        <label>2</label>
        <note>catalytic</note>
    </ligand>
</feature>
<dbReference type="Gene3D" id="3.60.15.10">
    <property type="entry name" value="Ribonuclease Z/Hydroxyacylglutathione hydrolase-like"/>
    <property type="match status" value="1"/>
</dbReference>
<evidence type="ECO:0000313" key="9">
    <source>
        <dbReference type="EMBL" id="MFC7000109.1"/>
    </source>
</evidence>
<reference evidence="10" key="1">
    <citation type="journal article" date="2019" name="Int. J. Syst. Evol. Microbiol.">
        <title>The Global Catalogue of Microorganisms (GCM) 10K type strain sequencing project: providing services to taxonomists for standard genome sequencing and annotation.</title>
        <authorList>
            <consortium name="The Broad Institute Genomics Platform"/>
            <consortium name="The Broad Institute Genome Sequencing Center for Infectious Disease"/>
            <person name="Wu L."/>
            <person name="Ma J."/>
        </authorList>
    </citation>
    <scope>NUCLEOTIDE SEQUENCE [LARGE SCALE GENOMIC DNA]</scope>
    <source>
        <strain evidence="10">CGMCC 4.7393</strain>
    </source>
</reference>
<dbReference type="NCBIfam" id="TIGR02651">
    <property type="entry name" value="RNase_Z"/>
    <property type="match status" value="1"/>
</dbReference>
<sequence>MDFELKILGSSSATPSFDRHHTAQVLTIGNQINLLDCGEGTQMQLMRYKVKHQRICNIFISHLHGDHYFGLAGLLSTMHLQQRTTPINLFGPKGLAEILTLQFKYGGTQLPYKVNFFEVDTTVSRKIYEDKTMTVHTLPMLHRVPCCGYLFREKEKPRHLLKNKLPSFLTPAQLVRLKWGEDIYNEAGEVVVQNADVTTDPKRSRSYAYCADTRYKEDILPLVQGVDLLYHEATFDNSLLHRADFTFHSTAEQAATLAHKAQVKRLLIGHFSARYKELNLLLEEAQAVFPNTMLATEGKTISVLE</sequence>
<organism evidence="9 10">
    <name type="scientific">Rufibacter roseus</name>
    <dbReference type="NCBI Taxonomy" id="1567108"/>
    <lineage>
        <taxon>Bacteria</taxon>
        <taxon>Pseudomonadati</taxon>
        <taxon>Bacteroidota</taxon>
        <taxon>Cytophagia</taxon>
        <taxon>Cytophagales</taxon>
        <taxon>Hymenobacteraceae</taxon>
        <taxon>Rufibacter</taxon>
    </lineage>
</organism>
<comment type="caution">
    <text evidence="9">The sequence shown here is derived from an EMBL/GenBank/DDBJ whole genome shotgun (WGS) entry which is preliminary data.</text>
</comment>
<keyword evidence="7 8" id="KW-0862">Zinc</keyword>
<evidence type="ECO:0000256" key="1">
    <source>
        <dbReference type="ARBA" id="ARBA00011738"/>
    </source>
</evidence>
<keyword evidence="5 8" id="KW-0255">Endonuclease</keyword>
<dbReference type="NCBIfam" id="NF000801">
    <property type="entry name" value="PRK00055.1-3"/>
    <property type="match status" value="1"/>
</dbReference>
<dbReference type="SUPFAM" id="SSF56281">
    <property type="entry name" value="Metallo-hydrolase/oxidoreductase"/>
    <property type="match status" value="1"/>
</dbReference>
<dbReference type="HAMAP" id="MF_01818">
    <property type="entry name" value="RNase_Z_BN"/>
    <property type="match status" value="1"/>
</dbReference>
<name>A0ABW2DTW9_9BACT</name>
<dbReference type="Pfam" id="PF23023">
    <property type="entry name" value="Anti-Pycsar_Apyc1"/>
    <property type="match status" value="1"/>
</dbReference>
<evidence type="ECO:0000256" key="3">
    <source>
        <dbReference type="ARBA" id="ARBA00022722"/>
    </source>
</evidence>
<feature type="binding site" evidence="8">
    <location>
        <position position="212"/>
    </location>
    <ligand>
        <name>Zn(2+)</name>
        <dbReference type="ChEBI" id="CHEBI:29105"/>
        <label>2</label>
        <note>catalytic</note>
    </ligand>
</feature>
<feature type="binding site" evidence="8">
    <location>
        <position position="142"/>
    </location>
    <ligand>
        <name>Zn(2+)</name>
        <dbReference type="ChEBI" id="CHEBI:29105"/>
        <label>1</label>
        <note>catalytic</note>
    </ligand>
</feature>
<feature type="binding site" evidence="8">
    <location>
        <position position="212"/>
    </location>
    <ligand>
        <name>Zn(2+)</name>
        <dbReference type="ChEBI" id="CHEBI:29105"/>
        <label>1</label>
        <note>catalytic</note>
    </ligand>
</feature>
<feature type="binding site" evidence="8">
    <location>
        <position position="270"/>
    </location>
    <ligand>
        <name>Zn(2+)</name>
        <dbReference type="ChEBI" id="CHEBI:29105"/>
        <label>2</label>
        <note>catalytic</note>
    </ligand>
</feature>
<comment type="function">
    <text evidence="8">Zinc phosphodiesterase, which displays some tRNA 3'-processing endonuclease activity. Probably involved in tRNA maturation, by removing a 3'-trailer from precursor tRNA.</text>
</comment>
<dbReference type="PANTHER" id="PTHR46018:SF2">
    <property type="entry name" value="ZINC PHOSPHODIESTERASE ELAC PROTEIN 1"/>
    <property type="match status" value="1"/>
</dbReference>
<comment type="cofactor">
    <cofactor evidence="8">
        <name>Zn(2+)</name>
        <dbReference type="ChEBI" id="CHEBI:29105"/>
    </cofactor>
    <text evidence="8">Binds 2 Zn(2+) ions.</text>
</comment>
<dbReference type="EC" id="3.1.26.11" evidence="8"/>
<feature type="binding site" evidence="8">
    <location>
        <position position="67"/>
    </location>
    <ligand>
        <name>Zn(2+)</name>
        <dbReference type="ChEBI" id="CHEBI:29105"/>
        <label>2</label>
        <note>catalytic</note>
    </ligand>
</feature>
<comment type="subunit">
    <text evidence="1 8">Homodimer.</text>
</comment>
<keyword evidence="4 8" id="KW-0479">Metal-binding</keyword>
<dbReference type="CDD" id="cd07717">
    <property type="entry name" value="RNaseZ_ZiPD-like_MBL-fold"/>
    <property type="match status" value="1"/>
</dbReference>
<keyword evidence="3 8" id="KW-0540">Nuclease</keyword>
<dbReference type="InterPro" id="IPR036866">
    <property type="entry name" value="RibonucZ/Hydroxyglut_hydro"/>
</dbReference>
<dbReference type="Proteomes" id="UP001596405">
    <property type="component" value="Unassembled WGS sequence"/>
</dbReference>
<keyword evidence="6 8" id="KW-0378">Hydrolase</keyword>
<accession>A0ABW2DTW9</accession>
<evidence type="ECO:0000256" key="4">
    <source>
        <dbReference type="ARBA" id="ARBA00022723"/>
    </source>
</evidence>
<dbReference type="GO" id="GO:0042781">
    <property type="term" value="F:3'-tRNA processing endoribonuclease activity"/>
    <property type="evidence" value="ECO:0007669"/>
    <property type="project" value="UniProtKB-EC"/>
</dbReference>
<dbReference type="EMBL" id="JBHSYQ010000016">
    <property type="protein sequence ID" value="MFC7000109.1"/>
    <property type="molecule type" value="Genomic_DNA"/>
</dbReference>
<evidence type="ECO:0000256" key="7">
    <source>
        <dbReference type="ARBA" id="ARBA00022833"/>
    </source>
</evidence>
<evidence type="ECO:0000256" key="8">
    <source>
        <dbReference type="HAMAP-Rule" id="MF_01818"/>
    </source>
</evidence>
<protein>
    <recommendedName>
        <fullName evidence="8">Ribonuclease Z</fullName>
        <shortName evidence="8">RNase Z</shortName>
        <ecNumber evidence="8">3.1.26.11</ecNumber>
    </recommendedName>
    <alternativeName>
        <fullName evidence="8">tRNA 3 endonuclease</fullName>
    </alternativeName>
    <alternativeName>
        <fullName evidence="8">tRNase Z</fullName>
    </alternativeName>
</protein>
<dbReference type="PANTHER" id="PTHR46018">
    <property type="entry name" value="ZINC PHOSPHODIESTERASE ELAC PROTEIN 1"/>
    <property type="match status" value="1"/>
</dbReference>
<evidence type="ECO:0000256" key="6">
    <source>
        <dbReference type="ARBA" id="ARBA00022801"/>
    </source>
</evidence>
<keyword evidence="2 8" id="KW-0819">tRNA processing</keyword>
<feature type="binding site" evidence="8">
    <location>
        <position position="64"/>
    </location>
    <ligand>
        <name>Zn(2+)</name>
        <dbReference type="ChEBI" id="CHEBI:29105"/>
        <label>1</label>
        <note>catalytic</note>
    </ligand>
</feature>
<gene>
    <name evidence="8" type="primary">rnz</name>
    <name evidence="9" type="ORF">ACFQHR_20925</name>
</gene>
<dbReference type="InterPro" id="IPR013471">
    <property type="entry name" value="RNase_Z/BN"/>
</dbReference>
<dbReference type="RefSeq" id="WP_066624638.1">
    <property type="nucleotide sequence ID" value="NZ_JBHSYQ010000016.1"/>
</dbReference>
<evidence type="ECO:0000256" key="2">
    <source>
        <dbReference type="ARBA" id="ARBA00022694"/>
    </source>
</evidence>
<evidence type="ECO:0000256" key="5">
    <source>
        <dbReference type="ARBA" id="ARBA00022759"/>
    </source>
</evidence>
<evidence type="ECO:0000313" key="10">
    <source>
        <dbReference type="Proteomes" id="UP001596405"/>
    </source>
</evidence>
<proteinExistence type="inferred from homology"/>
<feature type="binding site" evidence="8">
    <location>
        <position position="62"/>
    </location>
    <ligand>
        <name>Zn(2+)</name>
        <dbReference type="ChEBI" id="CHEBI:29105"/>
        <label>1</label>
        <note>catalytic</note>
    </ligand>
</feature>
<feature type="active site" description="Proton acceptor" evidence="8">
    <location>
        <position position="66"/>
    </location>
</feature>